<comment type="caution">
    <text evidence="2">The sequence shown here is derived from an EMBL/GenBank/DDBJ whole genome shotgun (WGS) entry which is preliminary data.</text>
</comment>
<accession>A0A8T2YWN2</accession>
<evidence type="ECO:0000313" key="2">
    <source>
        <dbReference type="EMBL" id="KAH8509664.1"/>
    </source>
</evidence>
<dbReference type="Pfam" id="PF13716">
    <property type="entry name" value="CRAL_TRIO_2"/>
    <property type="match status" value="1"/>
</dbReference>
<dbReference type="InterPro" id="IPR036865">
    <property type="entry name" value="CRAL-TRIO_dom_sf"/>
</dbReference>
<feature type="domain" description="CRAL-TRIO" evidence="1">
    <location>
        <begin position="17"/>
        <end position="166"/>
    </location>
</feature>
<dbReference type="Gene3D" id="3.40.525.10">
    <property type="entry name" value="CRAL-TRIO lipid binding domain"/>
    <property type="match status" value="1"/>
</dbReference>
<evidence type="ECO:0000259" key="1">
    <source>
        <dbReference type="SMART" id="SM00516"/>
    </source>
</evidence>
<proteinExistence type="predicted"/>
<sequence length="420" mass="47690">MATDSSLALSQSDQENLLEELGIFKIQGRDKGGRKVLLITGKHFPAREVSGEVLKKYLEEKIYPKLEEKPFSVVYMHTDVQRSENLPGISTLRSIYEDIPINVKNHLESIYFLHPGLQARLFLATLGRFLFSGGLYSKLRYVTRLEFLWDHVRRSEIEIPEFAYDHDEELEYRPMMDYGLESDHPGVYGGPSMDNNHLSFLPRKSTSTSARIQRLIRRRPKGLESSGFFETLLEGEVHMKIGKTILQILGELCFKSSPGIVFFESKKRNPALPPDLPAEYSNQVKLLPPPPQKLFNRENNGKLTEAQVEEEGRGALLLPSPQCREASNLESVKVHRQIVARVEERTGAHLLPHQVFEKASNRESVDAQKQTKAQVEERGGALLLPHQLIKKANNCGLVETQAGKRYPGVLLPHEFFQVTL</sequence>
<dbReference type="EMBL" id="JACEGQ020000005">
    <property type="protein sequence ID" value="KAH8509664.1"/>
    <property type="molecule type" value="Genomic_DNA"/>
</dbReference>
<organism evidence="2 3">
    <name type="scientific">Populus deltoides</name>
    <name type="common">Eastern poplar</name>
    <name type="synonym">Eastern cottonwood</name>
    <dbReference type="NCBI Taxonomy" id="3696"/>
    <lineage>
        <taxon>Eukaryota</taxon>
        <taxon>Viridiplantae</taxon>
        <taxon>Streptophyta</taxon>
        <taxon>Embryophyta</taxon>
        <taxon>Tracheophyta</taxon>
        <taxon>Spermatophyta</taxon>
        <taxon>Magnoliopsida</taxon>
        <taxon>eudicotyledons</taxon>
        <taxon>Gunneridae</taxon>
        <taxon>Pentapetalae</taxon>
        <taxon>rosids</taxon>
        <taxon>fabids</taxon>
        <taxon>Malpighiales</taxon>
        <taxon>Salicaceae</taxon>
        <taxon>Saliceae</taxon>
        <taxon>Populus</taxon>
    </lineage>
</organism>
<dbReference type="InterPro" id="IPR001251">
    <property type="entry name" value="CRAL-TRIO_dom"/>
</dbReference>
<dbReference type="SMART" id="SM00516">
    <property type="entry name" value="SEC14"/>
    <property type="match status" value="1"/>
</dbReference>
<protein>
    <recommendedName>
        <fullName evidence="1">CRAL-TRIO domain-containing protein</fullName>
    </recommendedName>
</protein>
<dbReference type="PANTHER" id="PTHR48411">
    <property type="entry name" value="OS01G0948300 PROTEIN"/>
    <property type="match status" value="1"/>
</dbReference>
<dbReference type="Proteomes" id="UP000807159">
    <property type="component" value="Chromosome 5"/>
</dbReference>
<dbReference type="AlphaFoldDB" id="A0A8T2YWN2"/>
<dbReference type="PANTHER" id="PTHR48411:SF1">
    <property type="entry name" value="OS01G0948300 PROTEIN"/>
    <property type="match status" value="1"/>
</dbReference>
<keyword evidence="3" id="KW-1185">Reference proteome</keyword>
<gene>
    <name evidence="2" type="ORF">H0E87_011436</name>
</gene>
<reference evidence="2" key="1">
    <citation type="journal article" date="2021" name="J. Hered.">
        <title>Genome Assembly of Salicaceae Populus deltoides (Eastern Cottonwood) I-69 Based on Nanopore Sequencing and Hi-C Technologies.</title>
        <authorList>
            <person name="Bai S."/>
            <person name="Wu H."/>
            <person name="Zhang J."/>
            <person name="Pan Z."/>
            <person name="Zhao W."/>
            <person name="Li Z."/>
            <person name="Tong C."/>
        </authorList>
    </citation>
    <scope>NUCLEOTIDE SEQUENCE</scope>
    <source>
        <tissue evidence="2">Leaf</tissue>
    </source>
</reference>
<dbReference type="CDD" id="cd00170">
    <property type="entry name" value="SEC14"/>
    <property type="match status" value="1"/>
</dbReference>
<name>A0A8T2YWN2_POPDE</name>
<evidence type="ECO:0000313" key="3">
    <source>
        <dbReference type="Proteomes" id="UP000807159"/>
    </source>
</evidence>
<dbReference type="SUPFAM" id="SSF52087">
    <property type="entry name" value="CRAL/TRIO domain"/>
    <property type="match status" value="1"/>
</dbReference>